<dbReference type="HOGENOM" id="CLU_3316007_0_0_0"/>
<dbReference type="AlphaFoldDB" id="Q7UNG0"/>
<sequence>MKKRSLAYPRQTVVFTCRSVVPHRDEPWPMLQTNASQQP</sequence>
<reference evidence="1 2" key="1">
    <citation type="journal article" date="2003" name="Proc. Natl. Acad. Sci. U.S.A.">
        <title>Complete genome sequence of the marine planctomycete Pirellula sp. strain 1.</title>
        <authorList>
            <person name="Gloeckner F.O."/>
            <person name="Kube M."/>
            <person name="Bauer M."/>
            <person name="Teeling H."/>
            <person name="Lombardot T."/>
            <person name="Ludwig W."/>
            <person name="Gade D."/>
            <person name="Beck A."/>
            <person name="Borzym K."/>
            <person name="Heitmann K."/>
            <person name="Rabus R."/>
            <person name="Schlesner H."/>
            <person name="Amann R."/>
            <person name="Reinhardt R."/>
        </authorList>
    </citation>
    <scope>NUCLEOTIDE SEQUENCE [LARGE SCALE GENOMIC DNA]</scope>
    <source>
        <strain evidence="2">DSM 10527 / NCIMB 13988 / SH1</strain>
    </source>
</reference>
<protein>
    <submittedName>
        <fullName evidence="1">Uncharacterized protein</fullName>
    </submittedName>
</protein>
<gene>
    <name evidence="1" type="ordered locus">RB7599</name>
</gene>
<organism evidence="1 2">
    <name type="scientific">Rhodopirellula baltica (strain DSM 10527 / NCIMB 13988 / SH1)</name>
    <dbReference type="NCBI Taxonomy" id="243090"/>
    <lineage>
        <taxon>Bacteria</taxon>
        <taxon>Pseudomonadati</taxon>
        <taxon>Planctomycetota</taxon>
        <taxon>Planctomycetia</taxon>
        <taxon>Pirellulales</taxon>
        <taxon>Pirellulaceae</taxon>
        <taxon>Rhodopirellula</taxon>
    </lineage>
</organism>
<evidence type="ECO:0000313" key="2">
    <source>
        <dbReference type="Proteomes" id="UP000001025"/>
    </source>
</evidence>
<keyword evidence="2" id="KW-1185">Reference proteome</keyword>
<proteinExistence type="predicted"/>
<accession>Q7UNG0</accession>
<dbReference type="KEGG" id="rba:RB7599"/>
<dbReference type="EMBL" id="BX294146">
    <property type="protein sequence ID" value="CAD75459.1"/>
    <property type="molecule type" value="Genomic_DNA"/>
</dbReference>
<evidence type="ECO:0000313" key="1">
    <source>
        <dbReference type="EMBL" id="CAD75459.1"/>
    </source>
</evidence>
<dbReference type="Proteomes" id="UP000001025">
    <property type="component" value="Chromosome"/>
</dbReference>
<dbReference type="EnsemblBacteria" id="CAD75459">
    <property type="protein sequence ID" value="CAD75459"/>
    <property type="gene ID" value="RB7599"/>
</dbReference>
<dbReference type="InParanoid" id="Q7UNG0"/>
<name>Q7UNG0_RHOBA</name>